<protein>
    <submittedName>
        <fullName evidence="2">Uncharacterized protein</fullName>
    </submittedName>
</protein>
<keyword evidence="1" id="KW-0812">Transmembrane</keyword>
<name>A0A8J6ZQW3_DESMC</name>
<sequence length="119" mass="12992">MATSGGYAIAHRKFYKVGSSRFDFGIAKNSVLSGVLVVSKPEQPSEQDKPDEKQMIVEGLLFVFVLVPAILFVFSMIITDYLAQTPPVRSFDDAARNSKTLACESSKQNEGGDPGDCRK</sequence>
<feature type="transmembrane region" description="Helical" evidence="1">
    <location>
        <begin position="59"/>
        <end position="78"/>
    </location>
</feature>
<evidence type="ECO:0000256" key="1">
    <source>
        <dbReference type="SAM" id="Phobius"/>
    </source>
</evidence>
<evidence type="ECO:0000313" key="3">
    <source>
        <dbReference type="Proteomes" id="UP000622533"/>
    </source>
</evidence>
<reference evidence="2" key="1">
    <citation type="submission" date="2020-10" db="EMBL/GenBank/DDBJ databases">
        <authorList>
            <person name="Castelo-Branco R."/>
            <person name="Eusebio N."/>
            <person name="Adriana R."/>
            <person name="Vieira A."/>
            <person name="Brugerolle De Fraissinette N."/>
            <person name="Rezende De Castro R."/>
            <person name="Schneider M.P."/>
            <person name="Vasconcelos V."/>
            <person name="Leao P.N."/>
        </authorList>
    </citation>
    <scope>NUCLEOTIDE SEQUENCE</scope>
    <source>
        <strain evidence="2">LEGE 12446</strain>
    </source>
</reference>
<comment type="caution">
    <text evidence="2">The sequence shown here is derived from an EMBL/GenBank/DDBJ whole genome shotgun (WGS) entry which is preliminary data.</text>
</comment>
<evidence type="ECO:0000313" key="2">
    <source>
        <dbReference type="EMBL" id="MBE9021190.1"/>
    </source>
</evidence>
<keyword evidence="3" id="KW-1185">Reference proteome</keyword>
<dbReference type="RefSeq" id="WP_193913125.1">
    <property type="nucleotide sequence ID" value="NZ_JADEXS020000004.1"/>
</dbReference>
<keyword evidence="1" id="KW-1133">Transmembrane helix</keyword>
<dbReference type="EMBL" id="JADEXS010000010">
    <property type="protein sequence ID" value="MBE9021190.1"/>
    <property type="molecule type" value="Genomic_DNA"/>
</dbReference>
<dbReference type="AlphaFoldDB" id="A0A8J6ZQW3"/>
<accession>A0A8J6ZQW3</accession>
<dbReference type="Proteomes" id="UP000622533">
    <property type="component" value="Unassembled WGS sequence"/>
</dbReference>
<gene>
    <name evidence="2" type="ORF">IQ276_01565</name>
</gene>
<organism evidence="2 3">
    <name type="scientific">Desmonostoc muscorum LEGE 12446</name>
    <dbReference type="NCBI Taxonomy" id="1828758"/>
    <lineage>
        <taxon>Bacteria</taxon>
        <taxon>Bacillati</taxon>
        <taxon>Cyanobacteriota</taxon>
        <taxon>Cyanophyceae</taxon>
        <taxon>Nostocales</taxon>
        <taxon>Nostocaceae</taxon>
        <taxon>Desmonostoc</taxon>
    </lineage>
</organism>
<proteinExistence type="predicted"/>
<keyword evidence="1" id="KW-0472">Membrane</keyword>